<reference evidence="6" key="2">
    <citation type="submission" date="2025-08" db="UniProtKB">
        <authorList>
            <consortium name="Ensembl"/>
        </authorList>
    </citation>
    <scope>IDENTIFICATION</scope>
</reference>
<dbReference type="FunFam" id="3.40.50.150:FF:000073">
    <property type="entry name" value="THUMP domain containing 3"/>
    <property type="match status" value="1"/>
</dbReference>
<evidence type="ECO:0000256" key="1">
    <source>
        <dbReference type="ARBA" id="ARBA00008361"/>
    </source>
</evidence>
<keyword evidence="3" id="KW-0694">RNA-binding</keyword>
<evidence type="ECO:0000256" key="4">
    <source>
        <dbReference type="SAM" id="MobiDB-lite"/>
    </source>
</evidence>
<dbReference type="InterPro" id="IPR004114">
    <property type="entry name" value="THUMP_dom"/>
</dbReference>
<dbReference type="InterPro" id="IPR000241">
    <property type="entry name" value="RlmKL-like_Mtase"/>
</dbReference>
<dbReference type="GO" id="GO:0003723">
    <property type="term" value="F:RNA binding"/>
    <property type="evidence" value="ECO:0007669"/>
    <property type="project" value="UniProtKB-UniRule"/>
</dbReference>
<reference evidence="6" key="3">
    <citation type="submission" date="2025-09" db="UniProtKB">
        <authorList>
            <consortium name="Ensembl"/>
        </authorList>
    </citation>
    <scope>IDENTIFICATION</scope>
</reference>
<keyword evidence="2" id="KW-0808">Transferase</keyword>
<dbReference type="PROSITE" id="PS51165">
    <property type="entry name" value="THUMP"/>
    <property type="match status" value="1"/>
</dbReference>
<dbReference type="SUPFAM" id="SSF143437">
    <property type="entry name" value="THUMP domain-like"/>
    <property type="match status" value="1"/>
</dbReference>
<dbReference type="Ensembl" id="ENSPMRT00000037543.1">
    <property type="protein sequence ID" value="ENSPMRP00000035413.1"/>
    <property type="gene ID" value="ENSPMRG00000022909.1"/>
</dbReference>
<dbReference type="GeneTree" id="ENSGT00530000063557"/>
<dbReference type="Gene3D" id="3.40.50.150">
    <property type="entry name" value="Vaccinia Virus protein VP39"/>
    <property type="match status" value="1"/>
</dbReference>
<name>A0A670KDB3_PODMU</name>
<evidence type="ECO:0000313" key="6">
    <source>
        <dbReference type="Ensembl" id="ENSPMRP00000035413.1"/>
    </source>
</evidence>
<keyword evidence="2" id="KW-0489">Methyltransferase</keyword>
<dbReference type="Proteomes" id="UP000472272">
    <property type="component" value="Chromosome 3"/>
</dbReference>
<feature type="domain" description="THUMP" evidence="5">
    <location>
        <begin position="164"/>
        <end position="270"/>
    </location>
</feature>
<accession>A0A670KDB3</accession>
<dbReference type="GO" id="GO:0030488">
    <property type="term" value="P:tRNA methylation"/>
    <property type="evidence" value="ECO:0007669"/>
    <property type="project" value="TreeGrafter"/>
</dbReference>
<dbReference type="SMART" id="SM00981">
    <property type="entry name" value="THUMP"/>
    <property type="match status" value="1"/>
</dbReference>
<dbReference type="GO" id="GO:0000381">
    <property type="term" value="P:regulation of alternative mRNA splicing, via spliceosome"/>
    <property type="evidence" value="ECO:0007669"/>
    <property type="project" value="Ensembl"/>
</dbReference>
<dbReference type="GO" id="GO:0016423">
    <property type="term" value="F:tRNA (guanine) methyltransferase activity"/>
    <property type="evidence" value="ECO:0007669"/>
    <property type="project" value="TreeGrafter"/>
</dbReference>
<reference evidence="6 7" key="1">
    <citation type="journal article" date="2019" name="Proc. Natl. Acad. Sci. U.S.A.">
        <title>Regulatory changes in pterin and carotenoid genes underlie balanced color polymorphisms in the wall lizard.</title>
        <authorList>
            <person name="Andrade P."/>
            <person name="Pinho C."/>
            <person name="Perez I de Lanuza G."/>
            <person name="Afonso S."/>
            <person name="Brejcha J."/>
            <person name="Rubin C.J."/>
            <person name="Wallerman O."/>
            <person name="Pereira P."/>
            <person name="Sabatino S.J."/>
            <person name="Bellati A."/>
            <person name="Pellitteri-Rosa D."/>
            <person name="Bosakova Z."/>
            <person name="Bunikis I."/>
            <person name="Carretero M.A."/>
            <person name="Feiner N."/>
            <person name="Marsik P."/>
            <person name="Pauperio F."/>
            <person name="Salvi D."/>
            <person name="Soler L."/>
            <person name="While G.M."/>
            <person name="Uller T."/>
            <person name="Font E."/>
            <person name="Andersson L."/>
            <person name="Carneiro M."/>
        </authorList>
    </citation>
    <scope>NUCLEOTIDE SEQUENCE</scope>
</reference>
<evidence type="ECO:0000259" key="5">
    <source>
        <dbReference type="PROSITE" id="PS51165"/>
    </source>
</evidence>
<dbReference type="Pfam" id="PF02926">
    <property type="entry name" value="THUMP"/>
    <property type="match status" value="1"/>
</dbReference>
<dbReference type="Gene3D" id="3.30.2130.30">
    <property type="match status" value="1"/>
</dbReference>
<dbReference type="Pfam" id="PF01170">
    <property type="entry name" value="UPF0020"/>
    <property type="match status" value="1"/>
</dbReference>
<evidence type="ECO:0000256" key="3">
    <source>
        <dbReference type="PROSITE-ProRule" id="PRU00529"/>
    </source>
</evidence>
<dbReference type="SUPFAM" id="SSF53335">
    <property type="entry name" value="S-adenosyl-L-methionine-dependent methyltransferases"/>
    <property type="match status" value="1"/>
</dbReference>
<keyword evidence="7" id="KW-1185">Reference proteome</keyword>
<dbReference type="CDD" id="cd02440">
    <property type="entry name" value="AdoMet_MTases"/>
    <property type="match status" value="1"/>
</dbReference>
<evidence type="ECO:0000256" key="2">
    <source>
        <dbReference type="ARBA" id="ARBA00022603"/>
    </source>
</evidence>
<evidence type="ECO:0000313" key="7">
    <source>
        <dbReference type="Proteomes" id="UP000472272"/>
    </source>
</evidence>
<feature type="compositionally biased region" description="Basic and acidic residues" evidence="4">
    <location>
        <begin position="127"/>
        <end position="143"/>
    </location>
</feature>
<sequence length="534" mass="58784">MADEGGQPPPKGPCCRAGLPARYFCTAGRGMEPFLLREVRTRLDAAQVEYVSGKVFFTTSAELSMLKELKSAERLFLLLNKYPPLSISRNKGRVIHDVQKLVNETPRHWLDMVTLWRSLHCQEVKEENRCEERPDSQKRKLEEEGSIQNKKQKRELISETVSGETQIENQQSCNASEVHNSNSLSSGRSFLEKTPELTQEKSGESSSCFSFRVSCRCSGALAKIFTAQEMGRIIATALMKNFGWKADLRNPDIEIFVHLNDIYSVIGIPVFRLPLASRSYIKTAGLRSTVAWAMASLAEIKAGAFVLDPTCGLGTILLEAATEWPNVHYLGTDISDSQLEGAYTNIKAAGLVDKIGLLKASVTALPFQSESIDVVLADIPFGKKFKITKDMTLLPDVFQEIERYVVLCGGGIVVLLLSQELYKRLSGDIASSLGTENCIPASPCKQSAMMSVSNAKGNSFGTTTVPLSTQEAERENTSDKRTTFGSLVLVESLEVSLGKTGAFICKYKKHSASVHEAVWSFCFEPYGSGAAELW</sequence>
<feature type="compositionally biased region" description="Polar residues" evidence="4">
    <location>
        <begin position="159"/>
        <end position="188"/>
    </location>
</feature>
<dbReference type="GO" id="GO:0043527">
    <property type="term" value="C:tRNA methyltransferase complex"/>
    <property type="evidence" value="ECO:0007669"/>
    <property type="project" value="Ensembl"/>
</dbReference>
<dbReference type="OMA" id="QWTSAVM"/>
<dbReference type="CDD" id="cd11715">
    <property type="entry name" value="THUMP_AdoMetMT"/>
    <property type="match status" value="1"/>
</dbReference>
<protein>
    <submittedName>
        <fullName evidence="6">THUMP domain containing 2</fullName>
    </submittedName>
</protein>
<feature type="region of interest" description="Disordered" evidence="4">
    <location>
        <begin position="127"/>
        <end position="188"/>
    </location>
</feature>
<comment type="similarity">
    <text evidence="1">Belongs to the methyltransferase superfamily.</text>
</comment>
<proteinExistence type="inferred from homology"/>
<gene>
    <name evidence="6" type="primary">THUMPD2</name>
</gene>
<dbReference type="PANTHER" id="PTHR14911">
    <property type="entry name" value="THUMP DOMAIN-CONTAINING"/>
    <property type="match status" value="1"/>
</dbReference>
<organism evidence="6 7">
    <name type="scientific">Podarcis muralis</name>
    <name type="common">Wall lizard</name>
    <name type="synonym">Lacerta muralis</name>
    <dbReference type="NCBI Taxonomy" id="64176"/>
    <lineage>
        <taxon>Eukaryota</taxon>
        <taxon>Metazoa</taxon>
        <taxon>Chordata</taxon>
        <taxon>Craniata</taxon>
        <taxon>Vertebrata</taxon>
        <taxon>Euteleostomi</taxon>
        <taxon>Lepidosauria</taxon>
        <taxon>Squamata</taxon>
        <taxon>Bifurcata</taxon>
        <taxon>Unidentata</taxon>
        <taxon>Episquamata</taxon>
        <taxon>Laterata</taxon>
        <taxon>Lacertibaenia</taxon>
        <taxon>Lacertidae</taxon>
        <taxon>Podarcis</taxon>
    </lineage>
</organism>
<dbReference type="PANTHER" id="PTHR14911:SF1">
    <property type="entry name" value="THUMP DOMAIN-CONTAINING PROTEIN 2"/>
    <property type="match status" value="1"/>
</dbReference>
<dbReference type="InterPro" id="IPR029063">
    <property type="entry name" value="SAM-dependent_MTases_sf"/>
</dbReference>
<dbReference type="AlphaFoldDB" id="A0A670KDB3"/>
<dbReference type="GO" id="GO:0160230">
    <property type="term" value="F:U6 snRNA (guanine-N(2))-methyltransferase activity"/>
    <property type="evidence" value="ECO:0007669"/>
    <property type="project" value="Ensembl"/>
</dbReference>
<dbReference type="GO" id="GO:0005634">
    <property type="term" value="C:nucleus"/>
    <property type="evidence" value="ECO:0007669"/>
    <property type="project" value="Ensembl"/>
</dbReference>